<dbReference type="EMBL" id="CP015098">
    <property type="protein sequence ID" value="AMW08200.1"/>
    <property type="molecule type" value="Genomic_DNA"/>
</dbReference>
<gene>
    <name evidence="1" type="ORF">A4E84_00790</name>
</gene>
<name>A0A143BTJ0_9ACTN</name>
<accession>A0A143BTJ0</accession>
<sequence>MVGVALGARPVEQFRPWLVLRVTTLPALDQVGVGDQGPAHGHGVGVVGLDLLERLLAGGLPSERAAVDDQLAVEAPPQLLYKVAARLGVQYGEVGQA</sequence>
<dbReference type="AlphaFoldDB" id="A0A143BTJ0"/>
<dbReference type="Proteomes" id="UP000076096">
    <property type="component" value="Chromosome"/>
</dbReference>
<protein>
    <submittedName>
        <fullName evidence="1">Uncharacterized protein</fullName>
    </submittedName>
</protein>
<keyword evidence="2" id="KW-1185">Reference proteome</keyword>
<proteinExistence type="predicted"/>
<dbReference type="KEGG" id="stsi:A4E84_00790"/>
<evidence type="ECO:0000313" key="1">
    <source>
        <dbReference type="EMBL" id="AMW08200.1"/>
    </source>
</evidence>
<organism evidence="1 2">
    <name type="scientific">Streptomyces qaidamensis</name>
    <dbReference type="NCBI Taxonomy" id="1783515"/>
    <lineage>
        <taxon>Bacteria</taxon>
        <taxon>Bacillati</taxon>
        <taxon>Actinomycetota</taxon>
        <taxon>Actinomycetes</taxon>
        <taxon>Kitasatosporales</taxon>
        <taxon>Streptomycetaceae</taxon>
        <taxon>Streptomyces</taxon>
        <taxon>Streptomyces aurantiacus group</taxon>
    </lineage>
</organism>
<evidence type="ECO:0000313" key="2">
    <source>
        <dbReference type="Proteomes" id="UP000076096"/>
    </source>
</evidence>
<reference evidence="2" key="1">
    <citation type="submission" date="2016-04" db="EMBL/GenBank/DDBJ databases">
        <authorList>
            <person name="Zhang B."/>
        </authorList>
    </citation>
    <scope>NUCLEOTIDE SEQUENCE [LARGE SCALE GENOMIC DNA]</scope>
    <source>
        <strain evidence="2">S10</strain>
    </source>
</reference>